<dbReference type="GO" id="GO:0030983">
    <property type="term" value="F:mismatched DNA binding"/>
    <property type="evidence" value="ECO:0007669"/>
    <property type="project" value="InterPro"/>
</dbReference>
<dbReference type="InterPro" id="IPR007696">
    <property type="entry name" value="DNA_mismatch_repair_MutS_core"/>
</dbReference>
<dbReference type="Proteomes" id="UP000320390">
    <property type="component" value="Chromosome"/>
</dbReference>
<dbReference type="PANTHER" id="PTHR11361:SF34">
    <property type="entry name" value="DNA MISMATCH REPAIR PROTEIN MSH1, MITOCHONDRIAL"/>
    <property type="match status" value="1"/>
</dbReference>
<dbReference type="HAMAP" id="MF_00096">
    <property type="entry name" value="MutS"/>
    <property type="match status" value="1"/>
</dbReference>
<evidence type="ECO:0000259" key="12">
    <source>
        <dbReference type="PROSITE" id="PS00486"/>
    </source>
</evidence>
<evidence type="ECO:0000256" key="9">
    <source>
        <dbReference type="HAMAP-Rule" id="MF_00096"/>
    </source>
</evidence>
<evidence type="ECO:0000256" key="7">
    <source>
        <dbReference type="ARBA" id="ARBA00023204"/>
    </source>
</evidence>
<dbReference type="PANTHER" id="PTHR11361">
    <property type="entry name" value="DNA MISMATCH REPAIR PROTEIN MUTS FAMILY MEMBER"/>
    <property type="match status" value="1"/>
</dbReference>
<dbReference type="Gene3D" id="3.40.50.300">
    <property type="entry name" value="P-loop containing nucleotide triphosphate hydrolases"/>
    <property type="match status" value="1"/>
</dbReference>
<sequence length="891" mass="97328">MPPTSPPTAVTPSPQTSPSGSGKTKVTMMDQFNAAKKEAGDAIVFFRMGDFYELFGTDAEVASRELGIALTSRSKGADAMPMAGVPVKSMEPYLMRLVRAGFKVAVCEQMSDPRTTKGIVDRGIVRVVTAGTITEEDELDARSSNYLAALMVDGKRASVAYVDLSTGRAAASADLDLARVTDEIARIAPAELLVPEDLPRTAPDLAEALQLDLGPRITWREPWHFSRESALRVLKDQFRVGTLEGFGFDDQDLAVCAAGAAIDYARETQRGGCDHLLRLEKIDTGQHLVLDRATRSCLELTQTQRGARREGSLLDAIDSTLTPMGGRMMRDWLLSPLRDVERIVYRQRGVAEFVDGPFLREDVRSLLNGVLDIERLVAKLSTGRVNARDLNALSGSLRIVTPLRTKIAGVYSKALGDLSDALDPLTEVVESIDMTIVESPPMTIKEGGVIAAGISSDLDELRQIAGDGKAWMARFQGDAIERYGIPGLKIGFNSVFGYYLEVPRGQVKQVPTDFVRKQTLKNAERYITPELKEFEDKVLRAEERAKDMEYEIFNALKDQVAAEIPRILGTARSLAEIDVLAGLAQTAATQRYCAPTVDGGDTIEIKDGRHPVIEAMQKDVTFVPNDTTLDRKKRSVGIITGPNMAGKSTYIRQTALIVLLAQIGSFVPASSAKVGVCDRIFTRIGSADDLSRGASTFMVEMVEIANILNNASTKSLVVLDEVGRGTSTFDGLALAWAIVEHMHDVVRARTLFATHYHQLTELSDKLTGVHNLSVAVREWDDEIVFLHQIIEGGTDRSYGIQVARLAGVPDALIGRAREVLRDIETDSDDLGARILQKRHVPDAALLPPGMQLGLFDNEPSQLEKTLAEIDVESTTPMEALQLLAKLKELSR</sequence>
<dbReference type="Pfam" id="PF05190">
    <property type="entry name" value="MutS_IV"/>
    <property type="match status" value="1"/>
</dbReference>
<name>A0A518EMG9_9BACT</name>
<evidence type="ECO:0000256" key="11">
    <source>
        <dbReference type="SAM" id="MobiDB-lite"/>
    </source>
</evidence>
<dbReference type="OrthoDB" id="9802448at2"/>
<dbReference type="Pfam" id="PF05192">
    <property type="entry name" value="MutS_III"/>
    <property type="match status" value="1"/>
</dbReference>
<proteinExistence type="inferred from homology"/>
<evidence type="ECO:0000256" key="10">
    <source>
        <dbReference type="RuleBase" id="RU003756"/>
    </source>
</evidence>
<feature type="domain" description="DNA mismatch repair proteins mutS family" evidence="12">
    <location>
        <begin position="715"/>
        <end position="731"/>
    </location>
</feature>
<dbReference type="InterPro" id="IPR007860">
    <property type="entry name" value="DNA_mmatch_repair_MutS_con_dom"/>
</dbReference>
<dbReference type="Pfam" id="PF01624">
    <property type="entry name" value="MutS_I"/>
    <property type="match status" value="1"/>
</dbReference>
<evidence type="ECO:0000313" key="13">
    <source>
        <dbReference type="EMBL" id="QDV05283.1"/>
    </source>
</evidence>
<organism evidence="13 14">
    <name type="scientific">Saltatorellus ferox</name>
    <dbReference type="NCBI Taxonomy" id="2528018"/>
    <lineage>
        <taxon>Bacteria</taxon>
        <taxon>Pseudomonadati</taxon>
        <taxon>Planctomycetota</taxon>
        <taxon>Planctomycetia</taxon>
        <taxon>Planctomycetia incertae sedis</taxon>
        <taxon>Saltatorellus</taxon>
    </lineage>
</organism>
<evidence type="ECO:0000256" key="6">
    <source>
        <dbReference type="ARBA" id="ARBA00023125"/>
    </source>
</evidence>
<keyword evidence="6 9" id="KW-0238">DNA-binding</keyword>
<dbReference type="InterPro" id="IPR007861">
    <property type="entry name" value="DNA_mismatch_repair_MutS_clamp"/>
</dbReference>
<protein>
    <recommendedName>
        <fullName evidence="2 9">DNA mismatch repair protein MutS</fullName>
    </recommendedName>
</protein>
<dbReference type="NCBIfam" id="TIGR01070">
    <property type="entry name" value="mutS1"/>
    <property type="match status" value="1"/>
</dbReference>
<dbReference type="InterPro" id="IPR045076">
    <property type="entry name" value="MutS"/>
</dbReference>
<reference evidence="13 14" key="1">
    <citation type="submission" date="2019-02" db="EMBL/GenBank/DDBJ databases">
        <title>Deep-cultivation of Planctomycetes and their phenomic and genomic characterization uncovers novel biology.</title>
        <authorList>
            <person name="Wiegand S."/>
            <person name="Jogler M."/>
            <person name="Boedeker C."/>
            <person name="Pinto D."/>
            <person name="Vollmers J."/>
            <person name="Rivas-Marin E."/>
            <person name="Kohn T."/>
            <person name="Peeters S.H."/>
            <person name="Heuer A."/>
            <person name="Rast P."/>
            <person name="Oberbeckmann S."/>
            <person name="Bunk B."/>
            <person name="Jeske O."/>
            <person name="Meyerdierks A."/>
            <person name="Storesund J.E."/>
            <person name="Kallscheuer N."/>
            <person name="Luecker S."/>
            <person name="Lage O.M."/>
            <person name="Pohl T."/>
            <person name="Merkel B.J."/>
            <person name="Hornburger P."/>
            <person name="Mueller R.-W."/>
            <person name="Bruemmer F."/>
            <person name="Labrenz M."/>
            <person name="Spormann A.M."/>
            <person name="Op den Camp H."/>
            <person name="Overmann J."/>
            <person name="Amann R."/>
            <person name="Jetten M.S.M."/>
            <person name="Mascher T."/>
            <person name="Medema M.H."/>
            <person name="Devos D.P."/>
            <person name="Kaster A.-K."/>
            <person name="Ovreas L."/>
            <person name="Rohde M."/>
            <person name="Galperin M.Y."/>
            <person name="Jogler C."/>
        </authorList>
    </citation>
    <scope>NUCLEOTIDE SEQUENCE [LARGE SCALE GENOMIC DNA]</scope>
    <source>
        <strain evidence="13 14">Poly30</strain>
    </source>
</reference>
<dbReference type="InterPro" id="IPR036678">
    <property type="entry name" value="MutS_con_dom_sf"/>
</dbReference>
<gene>
    <name evidence="9 13" type="primary">mutS</name>
    <name evidence="13" type="ORF">Poly30_07790</name>
</gene>
<dbReference type="SUPFAM" id="SSF52540">
    <property type="entry name" value="P-loop containing nucleoside triphosphate hydrolases"/>
    <property type="match status" value="1"/>
</dbReference>
<comment type="function">
    <text evidence="8 9">This protein is involved in the repair of mismatches in DNA. It is possible that it carries out the mismatch recognition step. This protein has a weak ATPase activity.</text>
</comment>
<dbReference type="InterPro" id="IPR005748">
    <property type="entry name" value="DNA_mismatch_repair_MutS"/>
</dbReference>
<evidence type="ECO:0000256" key="2">
    <source>
        <dbReference type="ARBA" id="ARBA00021982"/>
    </source>
</evidence>
<keyword evidence="7 9" id="KW-0234">DNA repair</keyword>
<dbReference type="SMART" id="SM00534">
    <property type="entry name" value="MUTSac"/>
    <property type="match status" value="1"/>
</dbReference>
<dbReference type="InterPro" id="IPR016151">
    <property type="entry name" value="DNA_mismatch_repair_MutS_N"/>
</dbReference>
<dbReference type="Pfam" id="PF05188">
    <property type="entry name" value="MutS_II"/>
    <property type="match status" value="1"/>
</dbReference>
<comment type="similarity">
    <text evidence="1 9 10">Belongs to the DNA mismatch repair MutS family.</text>
</comment>
<dbReference type="InterPro" id="IPR017261">
    <property type="entry name" value="DNA_mismatch_repair_MutS/MSH"/>
</dbReference>
<dbReference type="InterPro" id="IPR007695">
    <property type="entry name" value="DNA_mismatch_repair_MutS-lik_N"/>
</dbReference>
<dbReference type="CDD" id="cd03284">
    <property type="entry name" value="ABC_MutS1"/>
    <property type="match status" value="1"/>
</dbReference>
<dbReference type="InterPro" id="IPR036187">
    <property type="entry name" value="DNA_mismatch_repair_MutS_sf"/>
</dbReference>
<evidence type="ECO:0000256" key="1">
    <source>
        <dbReference type="ARBA" id="ARBA00006271"/>
    </source>
</evidence>
<accession>A0A518EMG9</accession>
<dbReference type="GO" id="GO:0005524">
    <property type="term" value="F:ATP binding"/>
    <property type="evidence" value="ECO:0007669"/>
    <property type="project" value="UniProtKB-UniRule"/>
</dbReference>
<dbReference type="GO" id="GO:0005829">
    <property type="term" value="C:cytosol"/>
    <property type="evidence" value="ECO:0007669"/>
    <property type="project" value="TreeGrafter"/>
</dbReference>
<dbReference type="EMBL" id="CP036434">
    <property type="protein sequence ID" value="QDV05283.1"/>
    <property type="molecule type" value="Genomic_DNA"/>
</dbReference>
<feature type="region of interest" description="Disordered" evidence="11">
    <location>
        <begin position="1"/>
        <end position="24"/>
    </location>
</feature>
<dbReference type="SUPFAM" id="SSF48334">
    <property type="entry name" value="DNA repair protein MutS, domain III"/>
    <property type="match status" value="1"/>
</dbReference>
<feature type="binding site" evidence="9">
    <location>
        <begin position="641"/>
        <end position="648"/>
    </location>
    <ligand>
        <name>ATP</name>
        <dbReference type="ChEBI" id="CHEBI:30616"/>
    </ligand>
</feature>
<dbReference type="AlphaFoldDB" id="A0A518EMG9"/>
<evidence type="ECO:0000256" key="3">
    <source>
        <dbReference type="ARBA" id="ARBA00022741"/>
    </source>
</evidence>
<keyword evidence="5 9" id="KW-0067">ATP-binding</keyword>
<keyword evidence="3 9" id="KW-0547">Nucleotide-binding</keyword>
<dbReference type="InterPro" id="IPR000432">
    <property type="entry name" value="DNA_mismatch_repair_MutS_C"/>
</dbReference>
<dbReference type="Gene3D" id="1.10.1420.10">
    <property type="match status" value="2"/>
</dbReference>
<dbReference type="FunFam" id="3.40.50.300:FF:000870">
    <property type="entry name" value="MutS protein homolog 4"/>
    <property type="match status" value="1"/>
</dbReference>
<evidence type="ECO:0000256" key="4">
    <source>
        <dbReference type="ARBA" id="ARBA00022763"/>
    </source>
</evidence>
<dbReference type="GO" id="GO:0003684">
    <property type="term" value="F:damaged DNA binding"/>
    <property type="evidence" value="ECO:0007669"/>
    <property type="project" value="UniProtKB-UniRule"/>
</dbReference>
<dbReference type="Pfam" id="PF00488">
    <property type="entry name" value="MutS_V"/>
    <property type="match status" value="1"/>
</dbReference>
<evidence type="ECO:0000313" key="14">
    <source>
        <dbReference type="Proteomes" id="UP000320390"/>
    </source>
</evidence>
<dbReference type="NCBIfam" id="NF003810">
    <property type="entry name" value="PRK05399.1"/>
    <property type="match status" value="1"/>
</dbReference>
<dbReference type="SMART" id="SM00533">
    <property type="entry name" value="MUTSd"/>
    <property type="match status" value="1"/>
</dbReference>
<dbReference type="PROSITE" id="PS00486">
    <property type="entry name" value="DNA_MISMATCH_REPAIR_2"/>
    <property type="match status" value="1"/>
</dbReference>
<dbReference type="SUPFAM" id="SSF53150">
    <property type="entry name" value="DNA repair protein MutS, domain II"/>
    <property type="match status" value="1"/>
</dbReference>
<feature type="compositionally biased region" description="Low complexity" evidence="11">
    <location>
        <begin position="7"/>
        <end position="22"/>
    </location>
</feature>
<evidence type="ECO:0000256" key="8">
    <source>
        <dbReference type="ARBA" id="ARBA00024647"/>
    </source>
</evidence>
<dbReference type="SUPFAM" id="SSF55271">
    <property type="entry name" value="DNA repair protein MutS, domain I"/>
    <property type="match status" value="1"/>
</dbReference>
<dbReference type="Gene3D" id="3.40.1170.10">
    <property type="entry name" value="DNA repair protein MutS, domain I"/>
    <property type="match status" value="1"/>
</dbReference>
<dbReference type="GO" id="GO:0006298">
    <property type="term" value="P:mismatch repair"/>
    <property type="evidence" value="ECO:0007669"/>
    <property type="project" value="UniProtKB-UniRule"/>
</dbReference>
<dbReference type="Gene3D" id="3.30.420.110">
    <property type="entry name" value="MutS, connector domain"/>
    <property type="match status" value="1"/>
</dbReference>
<keyword evidence="14" id="KW-1185">Reference proteome</keyword>
<keyword evidence="4 9" id="KW-0227">DNA damage</keyword>
<dbReference type="GO" id="GO:0140664">
    <property type="term" value="F:ATP-dependent DNA damage sensor activity"/>
    <property type="evidence" value="ECO:0007669"/>
    <property type="project" value="InterPro"/>
</dbReference>
<evidence type="ECO:0000256" key="5">
    <source>
        <dbReference type="ARBA" id="ARBA00022840"/>
    </source>
</evidence>
<dbReference type="InterPro" id="IPR027417">
    <property type="entry name" value="P-loop_NTPase"/>
</dbReference>
<dbReference type="PIRSF" id="PIRSF037677">
    <property type="entry name" value="DNA_mis_repair_Msh6"/>
    <property type="match status" value="1"/>
</dbReference>